<dbReference type="InterPro" id="IPR040449">
    <property type="entry name" value="Peptidase_S66_N"/>
</dbReference>
<dbReference type="InterPro" id="IPR003507">
    <property type="entry name" value="S66_fam"/>
</dbReference>
<name>A0A844M2R7_9GAMM</name>
<dbReference type="Pfam" id="PF02016">
    <property type="entry name" value="Peptidase_S66"/>
    <property type="match status" value="1"/>
</dbReference>
<protein>
    <submittedName>
        <fullName evidence="8">LD-carboxypeptidase</fullName>
    </submittedName>
</protein>
<comment type="similarity">
    <text evidence="1">Belongs to the peptidase S66 family.</text>
</comment>
<evidence type="ECO:0000256" key="2">
    <source>
        <dbReference type="ARBA" id="ARBA00022645"/>
    </source>
</evidence>
<evidence type="ECO:0000313" key="9">
    <source>
        <dbReference type="Proteomes" id="UP000442109"/>
    </source>
</evidence>
<dbReference type="RefSeq" id="WP_155587641.1">
    <property type="nucleotide sequence ID" value="NZ_WFKQ01000012.1"/>
</dbReference>
<feature type="domain" description="LD-carboxypeptidase N-terminal" evidence="6">
    <location>
        <begin position="111"/>
        <end position="229"/>
    </location>
</feature>
<evidence type="ECO:0000259" key="6">
    <source>
        <dbReference type="Pfam" id="PF02016"/>
    </source>
</evidence>
<dbReference type="GO" id="GO:0004180">
    <property type="term" value="F:carboxypeptidase activity"/>
    <property type="evidence" value="ECO:0007669"/>
    <property type="project" value="UniProtKB-KW"/>
</dbReference>
<dbReference type="PANTHER" id="PTHR30237">
    <property type="entry name" value="MURAMOYLTETRAPEPTIDE CARBOXYPEPTIDASE"/>
    <property type="match status" value="1"/>
</dbReference>
<feature type="domain" description="LD-carboxypeptidase C-terminal" evidence="7">
    <location>
        <begin position="278"/>
        <end position="394"/>
    </location>
</feature>
<dbReference type="PANTHER" id="PTHR30237:SF2">
    <property type="entry name" value="MUREIN TETRAPEPTIDE CARBOXYPEPTIDASE"/>
    <property type="match status" value="1"/>
</dbReference>
<dbReference type="EMBL" id="WFKQ01000012">
    <property type="protein sequence ID" value="MUG33231.1"/>
    <property type="molecule type" value="Genomic_DNA"/>
</dbReference>
<evidence type="ECO:0000259" key="7">
    <source>
        <dbReference type="Pfam" id="PF17676"/>
    </source>
</evidence>
<keyword evidence="2 8" id="KW-0121">Carboxypeptidase</keyword>
<dbReference type="Gene3D" id="3.40.50.10740">
    <property type="entry name" value="Class I glutamine amidotransferase-like"/>
    <property type="match status" value="1"/>
</dbReference>
<accession>A0A844M2R7</accession>
<dbReference type="InterPro" id="IPR040921">
    <property type="entry name" value="Peptidase_S66C"/>
</dbReference>
<comment type="caution">
    <text evidence="8">The sequence shown here is derived from an EMBL/GenBank/DDBJ whole genome shotgun (WGS) entry which is preliminary data.</text>
</comment>
<evidence type="ECO:0000256" key="5">
    <source>
        <dbReference type="ARBA" id="ARBA00022825"/>
    </source>
</evidence>
<evidence type="ECO:0000256" key="1">
    <source>
        <dbReference type="ARBA" id="ARBA00010233"/>
    </source>
</evidence>
<dbReference type="Pfam" id="PF17676">
    <property type="entry name" value="Peptidase_S66C"/>
    <property type="match status" value="1"/>
</dbReference>
<dbReference type="GO" id="GO:0008236">
    <property type="term" value="F:serine-type peptidase activity"/>
    <property type="evidence" value="ECO:0007669"/>
    <property type="project" value="UniProtKB-KW"/>
</dbReference>
<dbReference type="SUPFAM" id="SSF141986">
    <property type="entry name" value="LD-carboxypeptidase A C-terminal domain-like"/>
    <property type="match status" value="1"/>
</dbReference>
<dbReference type="Proteomes" id="UP000442109">
    <property type="component" value="Unassembled WGS sequence"/>
</dbReference>
<dbReference type="Gene3D" id="3.50.30.60">
    <property type="entry name" value="LD-carboxypeptidase A C-terminal domain-like"/>
    <property type="match status" value="1"/>
</dbReference>
<evidence type="ECO:0000313" key="8">
    <source>
        <dbReference type="EMBL" id="MUG33231.1"/>
    </source>
</evidence>
<dbReference type="SUPFAM" id="SSF52317">
    <property type="entry name" value="Class I glutamine amidotransferase-like"/>
    <property type="match status" value="1"/>
</dbReference>
<evidence type="ECO:0000256" key="3">
    <source>
        <dbReference type="ARBA" id="ARBA00022670"/>
    </source>
</evidence>
<keyword evidence="5" id="KW-0720">Serine protease</keyword>
<dbReference type="AlphaFoldDB" id="A0A844M2R7"/>
<sequence>MNKNTILVTVDQSVQQHTAKRLKKQAVQDQAQIPAKLKAVDIHAKSVQTAPLNRRRFLEMTALGGLGLFSYHAKAALTLPQGALTTQSLDIEDTSTQNPLSCITPTISTRIFASSNTGVDEARNVLGLQRLTCAGFDIKNPEVLRRRYLRFGGTDQQRISDLQNMATGAIEVPKLLLAARGGYGAMRLLEQVNWQSLGDQMREKGTILAGFSDVTAVQCALLAQGKMSSLAAPMLYSEFGKKQPDVVSCQGFIDAITQPKLKISLPQQDISMLKAPMTGTLWGGNLSVVSALAGSPYIPNPEGGIVFLEDVGEQPYQVERMLYSLYLSGAFKRQQAIVLGAFSGTGQDSYDARYDMSLVVKQLKQITHLPVFTGLPFGHVARKQSFPLGAQCQLSASDTGIELEFSGYPTIAGELIYPEGLWR</sequence>
<organism evidence="8 9">
    <name type="scientific">Psychrobacter sanguinis</name>
    <dbReference type="NCBI Taxonomy" id="861445"/>
    <lineage>
        <taxon>Bacteria</taxon>
        <taxon>Pseudomonadati</taxon>
        <taxon>Pseudomonadota</taxon>
        <taxon>Gammaproteobacteria</taxon>
        <taxon>Moraxellales</taxon>
        <taxon>Moraxellaceae</taxon>
        <taxon>Psychrobacter</taxon>
    </lineage>
</organism>
<dbReference type="InterPro" id="IPR027478">
    <property type="entry name" value="LdcA_N"/>
</dbReference>
<dbReference type="OrthoDB" id="9807329at2"/>
<keyword evidence="9" id="KW-1185">Reference proteome</keyword>
<dbReference type="CDD" id="cd07025">
    <property type="entry name" value="Peptidase_S66"/>
    <property type="match status" value="1"/>
</dbReference>
<keyword evidence="3" id="KW-0645">Protease</keyword>
<reference evidence="8 9" key="1">
    <citation type="journal article" date="2019" name="PLoS ONE">
        <title>Pup mortality in New Zealand sea lions (Phocarctos hookeri) at Enderby Island, Auckland Islands, 2013-18.</title>
        <authorList>
            <person name="Michael S.A."/>
            <person name="Hayman D.T.S."/>
            <person name="Gray R."/>
            <person name="Zhang J."/>
            <person name="Rogers L."/>
            <person name="Roe W.D."/>
        </authorList>
    </citation>
    <scope>NUCLEOTIDE SEQUENCE [LARGE SCALE GENOMIC DNA]</scope>
    <source>
        <strain evidence="8 9">SM868</strain>
    </source>
</reference>
<dbReference type="InterPro" id="IPR027461">
    <property type="entry name" value="Carboxypeptidase_A_C_sf"/>
</dbReference>
<proteinExistence type="inferred from homology"/>
<dbReference type="GO" id="GO:0006508">
    <property type="term" value="P:proteolysis"/>
    <property type="evidence" value="ECO:0007669"/>
    <property type="project" value="UniProtKB-KW"/>
</dbReference>
<evidence type="ECO:0000256" key="4">
    <source>
        <dbReference type="ARBA" id="ARBA00022801"/>
    </source>
</evidence>
<gene>
    <name evidence="8" type="ORF">GB996_10570</name>
</gene>
<dbReference type="InterPro" id="IPR029062">
    <property type="entry name" value="Class_I_gatase-like"/>
</dbReference>
<keyword evidence="4" id="KW-0378">Hydrolase</keyword>